<dbReference type="EMBL" id="KZ992663">
    <property type="protein sequence ID" value="RKP07871.1"/>
    <property type="molecule type" value="Genomic_DNA"/>
</dbReference>
<dbReference type="SUPFAM" id="SSF48264">
    <property type="entry name" value="Cytochrome P450"/>
    <property type="match status" value="1"/>
</dbReference>
<name>A0A4P9XQT7_9FUNG</name>
<dbReference type="STRING" id="78915.A0A4P9XQT7"/>
<reference evidence="7" key="1">
    <citation type="journal article" date="2018" name="Nat. Microbiol.">
        <title>Leveraging single-cell genomics to expand the fungal tree of life.</title>
        <authorList>
            <person name="Ahrendt S.R."/>
            <person name="Quandt C.A."/>
            <person name="Ciobanu D."/>
            <person name="Clum A."/>
            <person name="Salamov A."/>
            <person name="Andreopoulos B."/>
            <person name="Cheng J.F."/>
            <person name="Woyke T."/>
            <person name="Pelin A."/>
            <person name="Henrissat B."/>
            <person name="Reynolds N.K."/>
            <person name="Benny G.L."/>
            <person name="Smith M.E."/>
            <person name="James T.Y."/>
            <person name="Grigoriev I.V."/>
        </authorList>
    </citation>
    <scope>NUCLEOTIDE SEQUENCE [LARGE SCALE GENOMIC DNA]</scope>
    <source>
        <strain evidence="7">RSA 1356</strain>
    </source>
</reference>
<gene>
    <name evidence="6" type="ORF">THASP1DRAFT_16445</name>
</gene>
<dbReference type="GO" id="GO:0016705">
    <property type="term" value="F:oxidoreductase activity, acting on paired donors, with incorporation or reduction of molecular oxygen"/>
    <property type="evidence" value="ECO:0007669"/>
    <property type="project" value="InterPro"/>
</dbReference>
<dbReference type="AlphaFoldDB" id="A0A4P9XQT7"/>
<dbReference type="GO" id="GO:0004497">
    <property type="term" value="F:monooxygenase activity"/>
    <property type="evidence" value="ECO:0007669"/>
    <property type="project" value="InterPro"/>
</dbReference>
<keyword evidence="3 5" id="KW-0479">Metal-binding</keyword>
<organism evidence="6 7">
    <name type="scientific">Thamnocephalis sphaerospora</name>
    <dbReference type="NCBI Taxonomy" id="78915"/>
    <lineage>
        <taxon>Eukaryota</taxon>
        <taxon>Fungi</taxon>
        <taxon>Fungi incertae sedis</taxon>
        <taxon>Zoopagomycota</taxon>
        <taxon>Zoopagomycotina</taxon>
        <taxon>Zoopagomycetes</taxon>
        <taxon>Zoopagales</taxon>
        <taxon>Sigmoideomycetaceae</taxon>
        <taxon>Thamnocephalis</taxon>
    </lineage>
</organism>
<dbReference type="Gene3D" id="1.10.630.10">
    <property type="entry name" value="Cytochrome P450"/>
    <property type="match status" value="1"/>
</dbReference>
<evidence type="ECO:0000256" key="1">
    <source>
        <dbReference type="ARBA" id="ARBA00001971"/>
    </source>
</evidence>
<dbReference type="InterPro" id="IPR001128">
    <property type="entry name" value="Cyt_P450"/>
</dbReference>
<evidence type="ECO:0000256" key="4">
    <source>
        <dbReference type="ARBA" id="ARBA00023004"/>
    </source>
</evidence>
<dbReference type="GO" id="GO:0005506">
    <property type="term" value="F:iron ion binding"/>
    <property type="evidence" value="ECO:0007669"/>
    <property type="project" value="InterPro"/>
</dbReference>
<accession>A0A4P9XQT7</accession>
<dbReference type="Pfam" id="PF00067">
    <property type="entry name" value="p450"/>
    <property type="match status" value="1"/>
</dbReference>
<dbReference type="Proteomes" id="UP000271241">
    <property type="component" value="Unassembled WGS sequence"/>
</dbReference>
<feature type="binding site" description="axial binding residue" evidence="5">
    <location>
        <position position="146"/>
    </location>
    <ligand>
        <name>heme</name>
        <dbReference type="ChEBI" id="CHEBI:30413"/>
    </ligand>
    <ligandPart>
        <name>Fe</name>
        <dbReference type="ChEBI" id="CHEBI:18248"/>
    </ligandPart>
</feature>
<dbReference type="InterPro" id="IPR036396">
    <property type="entry name" value="Cyt_P450_sf"/>
</dbReference>
<dbReference type="OrthoDB" id="1844152at2759"/>
<dbReference type="InterPro" id="IPR002403">
    <property type="entry name" value="Cyt_P450_E_grp-IV"/>
</dbReference>
<evidence type="ECO:0000256" key="2">
    <source>
        <dbReference type="ARBA" id="ARBA00010617"/>
    </source>
</evidence>
<comment type="similarity">
    <text evidence="2">Belongs to the cytochrome P450 family.</text>
</comment>
<keyword evidence="4 5" id="KW-0408">Iron</keyword>
<dbReference type="PANTHER" id="PTHR46206">
    <property type="entry name" value="CYTOCHROME P450"/>
    <property type="match status" value="1"/>
</dbReference>
<evidence type="ECO:0000256" key="3">
    <source>
        <dbReference type="ARBA" id="ARBA00022723"/>
    </source>
</evidence>
<proteinExistence type="inferred from homology"/>
<sequence length="199" mass="22745">MFITLFVVEVTEGATHFLYDIAGYAETRTRLYEEQQQVIAKHGDKITVEALKDMAYLEACLRESLRLNSITQAVYRLAMQDVEFSNGMRIPAGRVCFFNMHAMNRNPEFHQDANEYRPDRIADQPNVRASTITPGFVTFGLGRNACPGRFIAVAEIMTLAAWLLRRYDFTTKSGRRPENQMGATYRAIEDPVIFTKRCS</sequence>
<keyword evidence="5" id="KW-0349">Heme</keyword>
<dbReference type="GO" id="GO:0020037">
    <property type="term" value="F:heme binding"/>
    <property type="evidence" value="ECO:0007669"/>
    <property type="project" value="InterPro"/>
</dbReference>
<dbReference type="PRINTS" id="PR00465">
    <property type="entry name" value="EP450IV"/>
</dbReference>
<comment type="cofactor">
    <cofactor evidence="1 5">
        <name>heme</name>
        <dbReference type="ChEBI" id="CHEBI:30413"/>
    </cofactor>
</comment>
<evidence type="ECO:0000313" key="7">
    <source>
        <dbReference type="Proteomes" id="UP000271241"/>
    </source>
</evidence>
<evidence type="ECO:0000256" key="5">
    <source>
        <dbReference type="PIRSR" id="PIRSR602403-1"/>
    </source>
</evidence>
<evidence type="ECO:0000313" key="6">
    <source>
        <dbReference type="EMBL" id="RKP07871.1"/>
    </source>
</evidence>
<protein>
    <submittedName>
        <fullName evidence="6">Cytochrome P450</fullName>
    </submittedName>
</protein>
<keyword evidence="7" id="KW-1185">Reference proteome</keyword>